<dbReference type="Pfam" id="PF10418">
    <property type="entry name" value="DHODB_Fe-S_bind"/>
    <property type="match status" value="1"/>
</dbReference>
<feature type="binding site" evidence="11 13">
    <location>
        <position position="225"/>
    </location>
    <ligand>
        <name>[2Fe-2S] cluster</name>
        <dbReference type="ChEBI" id="CHEBI:190135"/>
    </ligand>
</feature>
<evidence type="ECO:0000256" key="9">
    <source>
        <dbReference type="ARBA" id="ARBA00023004"/>
    </source>
</evidence>
<proteinExistence type="inferred from homology"/>
<dbReference type="InterPro" id="IPR019480">
    <property type="entry name" value="Dihydroorotate_DH_Fe-S-bd"/>
</dbReference>
<evidence type="ECO:0000256" key="8">
    <source>
        <dbReference type="ARBA" id="ARBA00022982"/>
    </source>
</evidence>
<keyword evidence="8 11" id="KW-0249">Electron transport</keyword>
<feature type="binding site" evidence="11 13">
    <location>
        <position position="228"/>
    </location>
    <ligand>
        <name>[2Fe-2S] cluster</name>
        <dbReference type="ChEBI" id="CHEBI:190135"/>
    </ligand>
</feature>
<comment type="similarity">
    <text evidence="1 11">Belongs to the PyrK family.</text>
</comment>
<dbReference type="GO" id="GO:0051537">
    <property type="term" value="F:2 iron, 2 sulfur cluster binding"/>
    <property type="evidence" value="ECO:0007669"/>
    <property type="project" value="UniProtKB-KW"/>
</dbReference>
<keyword evidence="4 11" id="KW-0001">2Fe-2S</keyword>
<dbReference type="GO" id="GO:0016491">
    <property type="term" value="F:oxidoreductase activity"/>
    <property type="evidence" value="ECO:0007669"/>
    <property type="project" value="InterPro"/>
</dbReference>
<dbReference type="HAMAP" id="MF_01211">
    <property type="entry name" value="DHODB_Fe_S_bind"/>
    <property type="match status" value="1"/>
</dbReference>
<evidence type="ECO:0000256" key="10">
    <source>
        <dbReference type="ARBA" id="ARBA00023014"/>
    </source>
</evidence>
<keyword evidence="6 11" id="KW-0274">FAD</keyword>
<evidence type="ECO:0000256" key="12">
    <source>
        <dbReference type="PIRSR" id="PIRSR006816-1"/>
    </source>
</evidence>
<evidence type="ECO:0000256" key="6">
    <source>
        <dbReference type="ARBA" id="ARBA00022827"/>
    </source>
</evidence>
<feature type="binding site" evidence="11 13">
    <location>
        <position position="220"/>
    </location>
    <ligand>
        <name>[2Fe-2S] cluster</name>
        <dbReference type="ChEBI" id="CHEBI:190135"/>
    </ligand>
</feature>
<dbReference type="PIRSF" id="PIRSF006816">
    <property type="entry name" value="Cyc3_hyd_g"/>
    <property type="match status" value="1"/>
</dbReference>
<dbReference type="Proteomes" id="UP000774750">
    <property type="component" value="Unassembled WGS sequence"/>
</dbReference>
<dbReference type="CDD" id="cd06218">
    <property type="entry name" value="DHOD_e_trans"/>
    <property type="match status" value="1"/>
</dbReference>
<dbReference type="Gene3D" id="2.10.240.10">
    <property type="entry name" value="Dihydroorotate dehydrogenase, electron transfer subunit"/>
    <property type="match status" value="1"/>
</dbReference>
<dbReference type="Gene3D" id="3.40.50.80">
    <property type="entry name" value="Nucleotide-binding domain of ferredoxin-NADP reductase (FNR) module"/>
    <property type="match status" value="1"/>
</dbReference>
<dbReference type="Gene3D" id="2.40.30.10">
    <property type="entry name" value="Translation factors"/>
    <property type="match status" value="1"/>
</dbReference>
<protein>
    <recommendedName>
        <fullName evidence="11">Dihydroorotate dehydrogenase B (NAD(+)), electron transfer subunit</fullName>
    </recommendedName>
    <alternativeName>
        <fullName evidence="11">Dihydroorotate oxidase B, electron transfer subunit</fullName>
    </alternativeName>
</protein>
<reference evidence="15" key="2">
    <citation type="journal article" date="2021" name="Sci. Rep.">
        <title>The distribution of antibiotic resistance genes in chicken gut microbiota commensals.</title>
        <authorList>
            <person name="Juricova H."/>
            <person name="Matiasovicova J."/>
            <person name="Kubasova T."/>
            <person name="Cejkova D."/>
            <person name="Rychlik I."/>
        </authorList>
    </citation>
    <scope>NUCLEOTIDE SEQUENCE</scope>
    <source>
        <strain evidence="15">An559</strain>
    </source>
</reference>
<organism evidence="15 16">
    <name type="scientific">Merdimmobilis hominis</name>
    <dbReference type="NCBI Taxonomy" id="2897707"/>
    <lineage>
        <taxon>Bacteria</taxon>
        <taxon>Bacillati</taxon>
        <taxon>Bacillota</taxon>
        <taxon>Clostridia</taxon>
        <taxon>Eubacteriales</taxon>
        <taxon>Oscillospiraceae</taxon>
        <taxon>Merdimmobilis</taxon>
    </lineage>
</organism>
<feature type="domain" description="FAD-binding FR-type" evidence="14">
    <location>
        <begin position="5"/>
        <end position="102"/>
    </location>
</feature>
<dbReference type="InterPro" id="IPR023455">
    <property type="entry name" value="Dihydroorotate_DHASE_ETsu"/>
</dbReference>
<dbReference type="SUPFAM" id="SSF52343">
    <property type="entry name" value="Ferredoxin reductase-like, C-terminal NADP-linked domain"/>
    <property type="match status" value="1"/>
</dbReference>
<keyword evidence="2 11" id="KW-0813">Transport</keyword>
<evidence type="ECO:0000256" key="2">
    <source>
        <dbReference type="ARBA" id="ARBA00022448"/>
    </source>
</evidence>
<comment type="cofactor">
    <cofactor evidence="11 12">
        <name>FAD</name>
        <dbReference type="ChEBI" id="CHEBI:57692"/>
    </cofactor>
    <text evidence="11 12">Binds 1 FAD per subunit.</text>
</comment>
<comment type="pathway">
    <text evidence="11">Pyrimidine metabolism; UMP biosynthesis via de novo pathway; orotate from (S)-dihydroorotate (NAD(+) route): step 1/1.</text>
</comment>
<dbReference type="EMBL" id="JACJKY010000034">
    <property type="protein sequence ID" value="MBM6921938.1"/>
    <property type="molecule type" value="Genomic_DNA"/>
</dbReference>
<dbReference type="GO" id="GO:0046872">
    <property type="term" value="F:metal ion binding"/>
    <property type="evidence" value="ECO:0007669"/>
    <property type="project" value="UniProtKB-KW"/>
</dbReference>
<dbReference type="RefSeq" id="WP_204448311.1">
    <property type="nucleotide sequence ID" value="NZ_JACJKY010000034.1"/>
</dbReference>
<evidence type="ECO:0000313" key="16">
    <source>
        <dbReference type="Proteomes" id="UP000774750"/>
    </source>
</evidence>
<evidence type="ECO:0000256" key="11">
    <source>
        <dbReference type="HAMAP-Rule" id="MF_01211"/>
    </source>
</evidence>
<comment type="caution">
    <text evidence="11">Lacks conserved residue(s) required for the propagation of feature annotation.</text>
</comment>
<comment type="subunit">
    <text evidence="11">Heterotetramer of 2 PyrK and 2 PyrD type B subunits.</text>
</comment>
<dbReference type="InterPro" id="IPR039261">
    <property type="entry name" value="FNR_nucleotide-bd"/>
</dbReference>
<reference evidence="15" key="1">
    <citation type="submission" date="2020-08" db="EMBL/GenBank/DDBJ databases">
        <authorList>
            <person name="Cejkova D."/>
            <person name="Kubasova T."/>
            <person name="Jahodarova E."/>
            <person name="Rychlik I."/>
        </authorList>
    </citation>
    <scope>NUCLEOTIDE SEQUENCE</scope>
    <source>
        <strain evidence="15">An559</strain>
    </source>
</reference>
<dbReference type="InterPro" id="IPR012165">
    <property type="entry name" value="Cyt_c3_hydrogenase_gsu"/>
</dbReference>
<keyword evidence="10 11" id="KW-0411">Iron-sulfur</keyword>
<name>A0A938X8L7_9FIRM</name>
<dbReference type="SUPFAM" id="SSF63380">
    <property type="entry name" value="Riboflavin synthase domain-like"/>
    <property type="match status" value="1"/>
</dbReference>
<evidence type="ECO:0000313" key="15">
    <source>
        <dbReference type="EMBL" id="MBM6921938.1"/>
    </source>
</evidence>
<evidence type="ECO:0000256" key="7">
    <source>
        <dbReference type="ARBA" id="ARBA00022975"/>
    </source>
</evidence>
<accession>A0A938X8L7</accession>
<sequence>MLQNEKLEKYLILKKEMLAKSCVRLTIRCPEIAKKASAGQFAHVRANGFMLRRPISISEIDKEAGTIRLVFEVRGKGTAVIAELNAGDTVDMLAPLGNGFTLEKGKKVVLLGGGIGTPPMLEIAKFYGADATVITGFRSASAVILQDDFKKTGANVVLCTDDGTAGEHGFVTAPLARILEEGNVDLVCACGPNGMLKGVVSLAKEHGVSCEVSLEERMGCGVGACLVCACKSVKNGEEYYARVCKDGPVFNAEEVTL</sequence>
<dbReference type="InterPro" id="IPR050353">
    <property type="entry name" value="PyrK_electron_transfer"/>
</dbReference>
<dbReference type="GO" id="GO:0050660">
    <property type="term" value="F:flavin adenine dinucleotide binding"/>
    <property type="evidence" value="ECO:0007669"/>
    <property type="project" value="InterPro"/>
</dbReference>
<dbReference type="InterPro" id="IPR037117">
    <property type="entry name" value="Dihydroorotate_DH_ele_sf"/>
</dbReference>
<evidence type="ECO:0000256" key="4">
    <source>
        <dbReference type="ARBA" id="ARBA00022714"/>
    </source>
</evidence>
<dbReference type="InterPro" id="IPR017927">
    <property type="entry name" value="FAD-bd_FR_type"/>
</dbReference>
<gene>
    <name evidence="11" type="primary">pyrK</name>
    <name evidence="15" type="ORF">H6A12_12395</name>
</gene>
<comment type="caution">
    <text evidence="15">The sequence shown here is derived from an EMBL/GenBank/DDBJ whole genome shotgun (WGS) entry which is preliminary data.</text>
</comment>
<feature type="binding site" evidence="11 13">
    <location>
        <position position="244"/>
    </location>
    <ligand>
        <name>[2Fe-2S] cluster</name>
        <dbReference type="ChEBI" id="CHEBI:190135"/>
    </ligand>
</feature>
<comment type="cofactor">
    <cofactor evidence="13">
        <name>[2Fe-2S] cluster</name>
        <dbReference type="ChEBI" id="CHEBI:190135"/>
    </cofactor>
    <text evidence="13">Binds 1 [2Fe-2S] cluster per subunit.</text>
</comment>
<keyword evidence="9 11" id="KW-0408">Iron</keyword>
<evidence type="ECO:0000256" key="5">
    <source>
        <dbReference type="ARBA" id="ARBA00022723"/>
    </source>
</evidence>
<dbReference type="PROSITE" id="PS51384">
    <property type="entry name" value="FAD_FR"/>
    <property type="match status" value="1"/>
</dbReference>
<dbReference type="PANTHER" id="PTHR43513:SF3">
    <property type="entry name" value="DIHYDROOROTATE DEHYDROGENASE B (NAD(+)), ELECTRON TRANSFER SUBUNIT-RELATED"/>
    <property type="match status" value="1"/>
</dbReference>
<comment type="function">
    <text evidence="11">Responsible for channeling the electrons from the oxidation of dihydroorotate from the FMN redox center in the PyrD type B subunit to the ultimate electron acceptor NAD(+).</text>
</comment>
<feature type="binding site" evidence="11 12">
    <location>
        <begin position="53"/>
        <end position="56"/>
    </location>
    <ligand>
        <name>FAD</name>
        <dbReference type="ChEBI" id="CHEBI:57692"/>
    </ligand>
</feature>
<feature type="binding site" evidence="11 12">
    <location>
        <begin position="77"/>
        <end position="78"/>
    </location>
    <ligand>
        <name>FAD</name>
        <dbReference type="ChEBI" id="CHEBI:57692"/>
    </ligand>
</feature>
<dbReference type="InterPro" id="IPR017938">
    <property type="entry name" value="Riboflavin_synthase-like_b-brl"/>
</dbReference>
<evidence type="ECO:0000256" key="3">
    <source>
        <dbReference type="ARBA" id="ARBA00022630"/>
    </source>
</evidence>
<comment type="cofactor">
    <cofactor evidence="11">
        <name>[2Fe-2S] cluster</name>
        <dbReference type="ChEBI" id="CHEBI:190135"/>
    </cofactor>
    <text evidence="11">Binds 1 [2Fe-2S] cluster per subunit.</text>
</comment>
<dbReference type="PANTHER" id="PTHR43513">
    <property type="entry name" value="DIHYDROOROTATE DEHYDROGENASE B (NAD(+)), ELECTRON TRANSFER SUBUNIT"/>
    <property type="match status" value="1"/>
</dbReference>
<dbReference type="GO" id="GO:0044205">
    <property type="term" value="P:'de novo' UMP biosynthetic process"/>
    <property type="evidence" value="ECO:0007669"/>
    <property type="project" value="UniProtKB-UniRule"/>
</dbReference>
<dbReference type="GO" id="GO:0009055">
    <property type="term" value="F:electron transfer activity"/>
    <property type="evidence" value="ECO:0007669"/>
    <property type="project" value="UniProtKB-UniRule"/>
</dbReference>
<keyword evidence="5 11" id="KW-0479">Metal-binding</keyword>
<keyword evidence="16" id="KW-1185">Reference proteome</keyword>
<evidence type="ECO:0000256" key="13">
    <source>
        <dbReference type="PIRSR" id="PIRSR006816-2"/>
    </source>
</evidence>
<evidence type="ECO:0000259" key="14">
    <source>
        <dbReference type="PROSITE" id="PS51384"/>
    </source>
</evidence>
<keyword evidence="7 11" id="KW-0665">Pyrimidine biosynthesis</keyword>
<dbReference type="AlphaFoldDB" id="A0A938X8L7"/>
<keyword evidence="3 11" id="KW-0285">Flavoprotein</keyword>
<evidence type="ECO:0000256" key="1">
    <source>
        <dbReference type="ARBA" id="ARBA00006422"/>
    </source>
</evidence>